<feature type="transmembrane region" description="Helical" evidence="6">
    <location>
        <begin position="251"/>
        <end position="270"/>
    </location>
</feature>
<evidence type="ECO:0000256" key="1">
    <source>
        <dbReference type="ARBA" id="ARBA00004651"/>
    </source>
</evidence>
<evidence type="ECO:0000256" key="3">
    <source>
        <dbReference type="ARBA" id="ARBA00022692"/>
    </source>
</evidence>
<proteinExistence type="predicted"/>
<dbReference type="PANTHER" id="PTHR32322:SF18">
    <property type="entry name" value="S-ADENOSYLMETHIONINE_S-ADENOSYLHOMOCYSTEINE TRANSPORTER"/>
    <property type="match status" value="1"/>
</dbReference>
<evidence type="ECO:0000256" key="2">
    <source>
        <dbReference type="ARBA" id="ARBA00022475"/>
    </source>
</evidence>
<keyword evidence="9" id="KW-1185">Reference proteome</keyword>
<dbReference type="HOGENOM" id="CLU_033863_4_2_0"/>
<accession>A0A081C3N6</accession>
<sequence length="303" mass="33262">MSERSLIPVYLKLLSTAFFWGGTFIAGRVVTQYSTPFPAAFLRFAIAAIFLILLTWKMEGGFPRVQKRQLLPLLLLGMTGVFAYNFFFFTGLQLIEAGRASVIVANNPIFIALLSAYFFHEKLTPLKILGILLSVTGAVVVITRGHPLEIFQGGIGAGELLIFGCVVSWVTYSLIGKVVMKDLSPLISVTYSVLIGAALLFIPAYMQGLTRQIVTYPISAWLGLFFLGFFGTVLGFLWFYQGIQHIGPTKAGLFINFVPISAIILSFLILGEPITFSLLVGLILVSTGVYLTNRKTALERKIA</sequence>
<evidence type="ECO:0000256" key="6">
    <source>
        <dbReference type="SAM" id="Phobius"/>
    </source>
</evidence>
<dbReference type="InterPro" id="IPR050638">
    <property type="entry name" value="AA-Vitamin_Transporters"/>
</dbReference>
<comment type="subcellular location">
    <subcellularLocation>
        <location evidence="1">Cell membrane</location>
        <topology evidence="1">Multi-pass membrane protein</topology>
    </subcellularLocation>
</comment>
<keyword evidence="3 6" id="KW-0812">Transmembrane</keyword>
<dbReference type="InterPro" id="IPR037185">
    <property type="entry name" value="EmrE-like"/>
</dbReference>
<dbReference type="SUPFAM" id="SSF103481">
    <property type="entry name" value="Multidrug resistance efflux transporter EmrE"/>
    <property type="match status" value="2"/>
</dbReference>
<evidence type="ECO:0000256" key="5">
    <source>
        <dbReference type="ARBA" id="ARBA00023136"/>
    </source>
</evidence>
<organism evidence="8">
    <name type="scientific">Vecturithrix granuli</name>
    <dbReference type="NCBI Taxonomy" id="1499967"/>
    <lineage>
        <taxon>Bacteria</taxon>
        <taxon>Candidatus Moduliflexota</taxon>
        <taxon>Candidatus Vecturitrichia</taxon>
        <taxon>Candidatus Vecturitrichales</taxon>
        <taxon>Candidatus Vecturitrichaceae</taxon>
        <taxon>Candidatus Vecturithrix</taxon>
    </lineage>
</organism>
<dbReference type="Pfam" id="PF00892">
    <property type="entry name" value="EamA"/>
    <property type="match status" value="2"/>
</dbReference>
<protein>
    <recommendedName>
        <fullName evidence="7">EamA domain-containing protein</fullName>
    </recommendedName>
</protein>
<name>A0A081C3N6_VECG1</name>
<evidence type="ECO:0000313" key="9">
    <source>
        <dbReference type="Proteomes" id="UP000030661"/>
    </source>
</evidence>
<gene>
    <name evidence="8" type="ORF">U27_06168</name>
</gene>
<evidence type="ECO:0000313" key="8">
    <source>
        <dbReference type="EMBL" id="GAK59191.1"/>
    </source>
</evidence>
<dbReference type="PANTHER" id="PTHR32322">
    <property type="entry name" value="INNER MEMBRANE TRANSPORTER"/>
    <property type="match status" value="1"/>
</dbReference>
<feature type="transmembrane region" description="Helical" evidence="6">
    <location>
        <begin position="37"/>
        <end position="58"/>
    </location>
</feature>
<feature type="domain" description="EamA" evidence="7">
    <location>
        <begin position="10"/>
        <end position="142"/>
    </location>
</feature>
<feature type="transmembrane region" description="Helical" evidence="6">
    <location>
        <begin position="70"/>
        <end position="88"/>
    </location>
</feature>
<feature type="transmembrane region" description="Helical" evidence="6">
    <location>
        <begin position="186"/>
        <end position="206"/>
    </location>
</feature>
<dbReference type="Proteomes" id="UP000030661">
    <property type="component" value="Unassembled WGS sequence"/>
</dbReference>
<feature type="transmembrane region" description="Helical" evidence="6">
    <location>
        <begin position="276"/>
        <end position="293"/>
    </location>
</feature>
<keyword evidence="2" id="KW-1003">Cell membrane</keyword>
<dbReference type="GO" id="GO:0005886">
    <property type="term" value="C:plasma membrane"/>
    <property type="evidence" value="ECO:0007669"/>
    <property type="project" value="UniProtKB-SubCell"/>
</dbReference>
<feature type="transmembrane region" description="Helical" evidence="6">
    <location>
        <begin position="218"/>
        <end position="239"/>
    </location>
</feature>
<dbReference type="Gene3D" id="1.10.3730.20">
    <property type="match status" value="1"/>
</dbReference>
<keyword evidence="5 6" id="KW-0472">Membrane</keyword>
<reference evidence="8" key="1">
    <citation type="journal article" date="2015" name="PeerJ">
        <title>First genomic representation of candidate bacterial phylum KSB3 points to enhanced environmental sensing as a trigger of wastewater bulking.</title>
        <authorList>
            <person name="Sekiguchi Y."/>
            <person name="Ohashi A."/>
            <person name="Parks D.H."/>
            <person name="Yamauchi T."/>
            <person name="Tyson G.W."/>
            <person name="Hugenholtz P."/>
        </authorList>
    </citation>
    <scope>NUCLEOTIDE SEQUENCE [LARGE SCALE GENOMIC DNA]</scope>
</reference>
<feature type="transmembrane region" description="Helical" evidence="6">
    <location>
        <begin position="9"/>
        <end position="31"/>
    </location>
</feature>
<feature type="transmembrane region" description="Helical" evidence="6">
    <location>
        <begin position="126"/>
        <end position="144"/>
    </location>
</feature>
<dbReference type="InterPro" id="IPR000620">
    <property type="entry name" value="EamA_dom"/>
</dbReference>
<dbReference type="eggNOG" id="COG0697">
    <property type="taxonomic scope" value="Bacteria"/>
</dbReference>
<dbReference type="STRING" id="1499967.U27_06168"/>
<keyword evidence="4 6" id="KW-1133">Transmembrane helix</keyword>
<dbReference type="AlphaFoldDB" id="A0A081C3N6"/>
<feature type="transmembrane region" description="Helical" evidence="6">
    <location>
        <begin position="100"/>
        <end position="119"/>
    </location>
</feature>
<dbReference type="EMBL" id="DF820469">
    <property type="protein sequence ID" value="GAK59191.1"/>
    <property type="molecule type" value="Genomic_DNA"/>
</dbReference>
<evidence type="ECO:0000256" key="4">
    <source>
        <dbReference type="ARBA" id="ARBA00022989"/>
    </source>
</evidence>
<evidence type="ECO:0000259" key="7">
    <source>
        <dbReference type="Pfam" id="PF00892"/>
    </source>
</evidence>
<feature type="transmembrane region" description="Helical" evidence="6">
    <location>
        <begin position="150"/>
        <end position="174"/>
    </location>
</feature>
<feature type="domain" description="EamA" evidence="7">
    <location>
        <begin position="158"/>
        <end position="293"/>
    </location>
</feature>